<comment type="caution">
    <text evidence="1">The sequence shown here is derived from an EMBL/GenBank/DDBJ whole genome shotgun (WGS) entry which is preliminary data.</text>
</comment>
<organism evidence="1 2">
    <name type="scientific">Gulo gulo</name>
    <name type="common">Wolverine</name>
    <name type="synonym">Gluton</name>
    <dbReference type="NCBI Taxonomy" id="48420"/>
    <lineage>
        <taxon>Eukaryota</taxon>
        <taxon>Metazoa</taxon>
        <taxon>Chordata</taxon>
        <taxon>Craniata</taxon>
        <taxon>Vertebrata</taxon>
        <taxon>Euteleostomi</taxon>
        <taxon>Mammalia</taxon>
        <taxon>Eutheria</taxon>
        <taxon>Laurasiatheria</taxon>
        <taxon>Carnivora</taxon>
        <taxon>Caniformia</taxon>
        <taxon>Musteloidea</taxon>
        <taxon>Mustelidae</taxon>
        <taxon>Guloninae</taxon>
        <taxon>Gulo</taxon>
    </lineage>
</organism>
<gene>
    <name evidence="1" type="ORF">BN2614_LOCUS1</name>
</gene>
<sequence>MGFLSCCEHSAGHFPPAEKKTLFFFPPEAVGDRGVHKRIRKI</sequence>
<protein>
    <submittedName>
        <fullName evidence="1">Uncharacterized protein</fullName>
    </submittedName>
</protein>
<evidence type="ECO:0000313" key="2">
    <source>
        <dbReference type="Proteomes" id="UP000269945"/>
    </source>
</evidence>
<keyword evidence="2" id="KW-1185">Reference proteome</keyword>
<proteinExistence type="predicted"/>
<dbReference type="Proteomes" id="UP000269945">
    <property type="component" value="Unassembled WGS sequence"/>
</dbReference>
<dbReference type="EMBL" id="CYRY02040204">
    <property type="protein sequence ID" value="VCX31077.1"/>
    <property type="molecule type" value="Genomic_DNA"/>
</dbReference>
<name>A0A9X9M345_GULGU</name>
<reference evidence="1 2" key="1">
    <citation type="submission" date="2018-10" db="EMBL/GenBank/DDBJ databases">
        <authorList>
            <person name="Ekblom R."/>
            <person name="Jareborg N."/>
        </authorList>
    </citation>
    <scope>NUCLEOTIDE SEQUENCE [LARGE SCALE GENOMIC DNA]</scope>
    <source>
        <tissue evidence="1">Muscle</tissue>
    </source>
</reference>
<evidence type="ECO:0000313" key="1">
    <source>
        <dbReference type="EMBL" id="VCX31077.1"/>
    </source>
</evidence>
<dbReference type="AlphaFoldDB" id="A0A9X9M345"/>
<accession>A0A9X9M345</accession>